<feature type="transmembrane region" description="Helical" evidence="7">
    <location>
        <begin position="140"/>
        <end position="159"/>
    </location>
</feature>
<evidence type="ECO:0000313" key="10">
    <source>
        <dbReference type="Proteomes" id="UP001594351"/>
    </source>
</evidence>
<feature type="transmembrane region" description="Helical" evidence="7">
    <location>
        <begin position="57"/>
        <end position="76"/>
    </location>
</feature>
<dbReference type="EMBL" id="JBHPBY010000011">
    <property type="protein sequence ID" value="MFC1848894.1"/>
    <property type="molecule type" value="Genomic_DNA"/>
</dbReference>
<evidence type="ECO:0000259" key="8">
    <source>
        <dbReference type="PROSITE" id="PS50109"/>
    </source>
</evidence>
<dbReference type="CDD" id="cd00082">
    <property type="entry name" value="HisKA"/>
    <property type="match status" value="1"/>
</dbReference>
<dbReference type="EC" id="2.7.13.3" evidence="2"/>
<dbReference type="SUPFAM" id="SSF55874">
    <property type="entry name" value="ATPase domain of HSP90 chaperone/DNA topoisomerase II/histidine kinase"/>
    <property type="match status" value="1"/>
</dbReference>
<comment type="catalytic activity">
    <reaction evidence="1">
        <text>ATP + protein L-histidine = ADP + protein N-phospho-L-histidine.</text>
        <dbReference type="EC" id="2.7.13.3"/>
    </reaction>
</comment>
<evidence type="ECO:0000313" key="9">
    <source>
        <dbReference type="EMBL" id="MFC1848894.1"/>
    </source>
</evidence>
<dbReference type="InterPro" id="IPR003594">
    <property type="entry name" value="HATPase_dom"/>
</dbReference>
<dbReference type="Pfam" id="PF00512">
    <property type="entry name" value="HisKA"/>
    <property type="match status" value="1"/>
</dbReference>
<dbReference type="Pfam" id="PF02518">
    <property type="entry name" value="HATPase_c"/>
    <property type="match status" value="1"/>
</dbReference>
<keyword evidence="7" id="KW-0812">Transmembrane</keyword>
<dbReference type="InterPro" id="IPR004358">
    <property type="entry name" value="Sig_transdc_His_kin-like_C"/>
</dbReference>
<evidence type="ECO:0000256" key="4">
    <source>
        <dbReference type="ARBA" id="ARBA00022679"/>
    </source>
</evidence>
<comment type="caution">
    <text evidence="9">The sequence shown here is derived from an EMBL/GenBank/DDBJ whole genome shotgun (WGS) entry which is preliminary data.</text>
</comment>
<name>A0ABV6YRT8_UNCC1</name>
<keyword evidence="9" id="KW-0067">ATP-binding</keyword>
<feature type="domain" description="Histidine kinase" evidence="8">
    <location>
        <begin position="226"/>
        <end position="442"/>
    </location>
</feature>
<dbReference type="PROSITE" id="PS50109">
    <property type="entry name" value="HIS_KIN"/>
    <property type="match status" value="1"/>
</dbReference>
<dbReference type="Proteomes" id="UP001594351">
    <property type="component" value="Unassembled WGS sequence"/>
</dbReference>
<keyword evidence="10" id="KW-1185">Reference proteome</keyword>
<dbReference type="InterPro" id="IPR036890">
    <property type="entry name" value="HATPase_C_sf"/>
</dbReference>
<keyword evidence="9" id="KW-0547">Nucleotide-binding</keyword>
<evidence type="ECO:0000256" key="2">
    <source>
        <dbReference type="ARBA" id="ARBA00012438"/>
    </source>
</evidence>
<keyword evidence="7" id="KW-0472">Membrane</keyword>
<dbReference type="Gene3D" id="3.30.565.10">
    <property type="entry name" value="Histidine kinase-like ATPase, C-terminal domain"/>
    <property type="match status" value="1"/>
</dbReference>
<keyword evidence="3" id="KW-0597">Phosphoprotein</keyword>
<evidence type="ECO:0000256" key="3">
    <source>
        <dbReference type="ARBA" id="ARBA00022553"/>
    </source>
</evidence>
<dbReference type="GO" id="GO:0005524">
    <property type="term" value="F:ATP binding"/>
    <property type="evidence" value="ECO:0007669"/>
    <property type="project" value="UniProtKB-KW"/>
</dbReference>
<gene>
    <name evidence="9" type="ORF">ACFL27_01685</name>
</gene>
<dbReference type="SUPFAM" id="SSF47384">
    <property type="entry name" value="Homodimeric domain of signal transducing histidine kinase"/>
    <property type="match status" value="1"/>
</dbReference>
<keyword evidence="5" id="KW-0418">Kinase</keyword>
<keyword evidence="6" id="KW-0902">Two-component regulatory system</keyword>
<accession>A0ABV6YRT8</accession>
<evidence type="ECO:0000256" key="5">
    <source>
        <dbReference type="ARBA" id="ARBA00022777"/>
    </source>
</evidence>
<evidence type="ECO:0000256" key="7">
    <source>
        <dbReference type="SAM" id="Phobius"/>
    </source>
</evidence>
<dbReference type="SMART" id="SM00387">
    <property type="entry name" value="HATPase_c"/>
    <property type="match status" value="1"/>
</dbReference>
<dbReference type="InterPro" id="IPR003661">
    <property type="entry name" value="HisK_dim/P_dom"/>
</dbReference>
<sequence>MNLILRLKLPEVDENAFRKYYYENSLATNRIATVLAFILYALFGILDIWVVPLSWSYVWLIRYALACPFLIVILIVTYSRIFETYYQILLGLSVLVLAAGILGMIILTRESELAFYTYYAGLMLVLIGNFVLYRIRFRNSIIVAALILLGYEVIAIVYQDVLRDYYNAIVFINNNFFFITSIVIGLFSNYFIEFYMRRDFNNQKMLRQRAIELEAHNAELDSFAHTVAHDLKNPLTALIGYSDFLKKSHTRIPPAEVGNALSMIARNGRKMTNIIEELLLLSLIRKKEDIDLNPLNMSAIVSEVQVRLSDMITKHQTRIIEPETWPQVWGYSPWIEEVWVNYISNAIKYGGQPPLVTLGAGTETSDLVRFWVRDNGSGIPVEQQERLFTPFERLDQVDIKGHGLGLSIVRRIIEKLGGQVGVESVEVPGQGSTFFFTLPALNRNIAT</sequence>
<dbReference type="SMART" id="SM00388">
    <property type="entry name" value="HisKA"/>
    <property type="match status" value="1"/>
</dbReference>
<organism evidence="9 10">
    <name type="scientific">candidate division CSSED10-310 bacterium</name>
    <dbReference type="NCBI Taxonomy" id="2855610"/>
    <lineage>
        <taxon>Bacteria</taxon>
        <taxon>Bacteria division CSSED10-310</taxon>
    </lineage>
</organism>
<dbReference type="InterPro" id="IPR005467">
    <property type="entry name" value="His_kinase_dom"/>
</dbReference>
<feature type="transmembrane region" description="Helical" evidence="7">
    <location>
        <begin position="88"/>
        <end position="107"/>
    </location>
</feature>
<evidence type="ECO:0000256" key="6">
    <source>
        <dbReference type="ARBA" id="ARBA00023012"/>
    </source>
</evidence>
<feature type="transmembrane region" description="Helical" evidence="7">
    <location>
        <begin position="113"/>
        <end position="133"/>
    </location>
</feature>
<dbReference type="Gene3D" id="1.10.287.130">
    <property type="match status" value="1"/>
</dbReference>
<keyword evidence="4" id="KW-0808">Transferase</keyword>
<protein>
    <recommendedName>
        <fullName evidence="2">histidine kinase</fullName>
        <ecNumber evidence="2">2.7.13.3</ecNumber>
    </recommendedName>
</protein>
<feature type="transmembrane region" description="Helical" evidence="7">
    <location>
        <begin position="165"/>
        <end position="192"/>
    </location>
</feature>
<evidence type="ECO:0000256" key="1">
    <source>
        <dbReference type="ARBA" id="ARBA00000085"/>
    </source>
</evidence>
<feature type="transmembrane region" description="Helical" evidence="7">
    <location>
        <begin position="31"/>
        <end position="51"/>
    </location>
</feature>
<dbReference type="PANTHER" id="PTHR43711">
    <property type="entry name" value="TWO-COMPONENT HISTIDINE KINASE"/>
    <property type="match status" value="1"/>
</dbReference>
<keyword evidence="7" id="KW-1133">Transmembrane helix</keyword>
<dbReference type="InterPro" id="IPR036097">
    <property type="entry name" value="HisK_dim/P_sf"/>
</dbReference>
<dbReference type="InterPro" id="IPR050736">
    <property type="entry name" value="Sensor_HK_Regulatory"/>
</dbReference>
<reference evidence="9 10" key="1">
    <citation type="submission" date="2024-09" db="EMBL/GenBank/DDBJ databases">
        <title>Laminarin stimulates single cell rates of sulfate reduction while oxygen inhibits transcriptomic activity in coastal marine sediment.</title>
        <authorList>
            <person name="Lindsay M."/>
            <person name="Orcutt B."/>
            <person name="Emerson D."/>
            <person name="Stepanauskas R."/>
            <person name="D'Angelo T."/>
        </authorList>
    </citation>
    <scope>NUCLEOTIDE SEQUENCE [LARGE SCALE GENOMIC DNA]</scope>
    <source>
        <strain evidence="9">SAG AM-311-K15</strain>
    </source>
</reference>
<proteinExistence type="predicted"/>
<dbReference type="PRINTS" id="PR00344">
    <property type="entry name" value="BCTRLSENSOR"/>
</dbReference>
<dbReference type="PANTHER" id="PTHR43711:SF1">
    <property type="entry name" value="HISTIDINE KINASE 1"/>
    <property type="match status" value="1"/>
</dbReference>